<dbReference type="EMBL" id="JAIFTL010000236">
    <property type="protein sequence ID" value="KAG9321039.1"/>
    <property type="molecule type" value="Genomic_DNA"/>
</dbReference>
<dbReference type="AlphaFoldDB" id="A0A9P8CWH3"/>
<protein>
    <submittedName>
        <fullName evidence="2">Uncharacterized protein</fullName>
    </submittedName>
</protein>
<comment type="caution">
    <text evidence="2">The sequence shown here is derived from an EMBL/GenBank/DDBJ whole genome shotgun (WGS) entry which is preliminary data.</text>
</comment>
<evidence type="ECO:0000256" key="1">
    <source>
        <dbReference type="SAM" id="MobiDB-lite"/>
    </source>
</evidence>
<feature type="compositionally biased region" description="Basic and acidic residues" evidence="1">
    <location>
        <begin position="1"/>
        <end position="15"/>
    </location>
</feature>
<name>A0A9P8CWH3_MORAP</name>
<feature type="compositionally biased region" description="Polar residues" evidence="1">
    <location>
        <begin position="54"/>
        <end position="64"/>
    </location>
</feature>
<organism evidence="2 3">
    <name type="scientific">Mortierella alpina</name>
    <name type="common">Oleaginous fungus</name>
    <name type="synonym">Mortierella renispora</name>
    <dbReference type="NCBI Taxonomy" id="64518"/>
    <lineage>
        <taxon>Eukaryota</taxon>
        <taxon>Fungi</taxon>
        <taxon>Fungi incertae sedis</taxon>
        <taxon>Mucoromycota</taxon>
        <taxon>Mortierellomycotina</taxon>
        <taxon>Mortierellomycetes</taxon>
        <taxon>Mortierellales</taxon>
        <taxon>Mortierellaceae</taxon>
        <taxon>Mortierella</taxon>
    </lineage>
</organism>
<feature type="non-terminal residue" evidence="2">
    <location>
        <position position="1"/>
    </location>
</feature>
<sequence>MLHPDRIRRSCRDPSGDTPSARMEIVDDAAFSFRRKKTTKGSSSPSTAARLPVSQPSSTNSSAPTLDDVIASSLPSPVKAIGLPVAQSPAAQPSSGEQASWELAGMRKRCRHGHNRAAGDVGLLLRVSPKPGPSTKKKGMMPSLAKQDHNPFMIPSAAGAAPPLASIASKAGRSHLQKVYQEASMFLVYSVLDGDKASTQDDTPYTKMGHRSSNSENNCPAISFLARPLVELSEFLEQTFLNTRSMEQLQRDLEDDEGMNILPHMDTMEHVHYEDAIVDTIMNGCGEEYESGYGSEKATVPDIEGDEDESLHQELELLTALERSKTWSPYTVVPPPNTDLTSNYGFLSSKDAPKERTLARTQTLNRMAF</sequence>
<accession>A0A9P8CWH3</accession>
<reference evidence="2" key="1">
    <citation type="submission" date="2021-07" db="EMBL/GenBank/DDBJ databases">
        <title>Draft genome of Mortierella alpina, strain LL118, isolated from an aspen leaf litter sample.</title>
        <authorList>
            <person name="Yang S."/>
            <person name="Vinatzer B.A."/>
        </authorList>
    </citation>
    <scope>NUCLEOTIDE SEQUENCE</scope>
    <source>
        <strain evidence="2">LL118</strain>
    </source>
</reference>
<dbReference type="Proteomes" id="UP000717515">
    <property type="component" value="Unassembled WGS sequence"/>
</dbReference>
<proteinExistence type="predicted"/>
<feature type="region of interest" description="Disordered" evidence="1">
    <location>
        <begin position="1"/>
        <end position="69"/>
    </location>
</feature>
<gene>
    <name evidence="2" type="ORF">KVV02_002469</name>
</gene>
<evidence type="ECO:0000313" key="2">
    <source>
        <dbReference type="EMBL" id="KAG9321039.1"/>
    </source>
</evidence>
<evidence type="ECO:0000313" key="3">
    <source>
        <dbReference type="Proteomes" id="UP000717515"/>
    </source>
</evidence>